<gene>
    <name evidence="11" type="ORF">POL72_38650</name>
</gene>
<feature type="domain" description="ABC transmembrane type-1" evidence="10">
    <location>
        <begin position="14"/>
        <end position="291"/>
    </location>
</feature>
<keyword evidence="6 8" id="KW-0472">Membrane</keyword>
<dbReference type="PROSITE" id="PS50893">
    <property type="entry name" value="ABC_TRANSPORTER_2"/>
    <property type="match status" value="1"/>
</dbReference>
<dbReference type="PANTHER" id="PTHR24221">
    <property type="entry name" value="ATP-BINDING CASSETTE SUB-FAMILY B"/>
    <property type="match status" value="1"/>
</dbReference>
<keyword evidence="4" id="KW-0067">ATP-binding</keyword>
<dbReference type="Pfam" id="PF00664">
    <property type="entry name" value="ABC_membrane"/>
    <property type="match status" value="1"/>
</dbReference>
<evidence type="ECO:0000256" key="2">
    <source>
        <dbReference type="ARBA" id="ARBA00022692"/>
    </source>
</evidence>
<dbReference type="InterPro" id="IPR003439">
    <property type="entry name" value="ABC_transporter-like_ATP-bd"/>
</dbReference>
<reference evidence="11 12" key="1">
    <citation type="submission" date="2023-01" db="EMBL/GenBank/DDBJ databases">
        <title>Minimal conservation of predation-associated metabolite biosynthetic gene clusters underscores biosynthetic potential of Myxococcota including descriptions for ten novel species: Archangium lansinium sp. nov., Myxococcus landrumus sp. nov., Nannocystis bai.</title>
        <authorList>
            <person name="Ahearne A."/>
            <person name="Stevens C."/>
            <person name="Dowd S."/>
        </authorList>
    </citation>
    <scope>NUCLEOTIDE SEQUENCE [LARGE SCALE GENOMIC DNA]</scope>
    <source>
        <strain evidence="11 12">WIWO2</strain>
    </source>
</reference>
<evidence type="ECO:0000256" key="1">
    <source>
        <dbReference type="ARBA" id="ARBA00004651"/>
    </source>
</evidence>
<organism evidence="11 12">
    <name type="scientific">Sorangium atrum</name>
    <dbReference type="NCBI Taxonomy" id="2995308"/>
    <lineage>
        <taxon>Bacteria</taxon>
        <taxon>Pseudomonadati</taxon>
        <taxon>Myxococcota</taxon>
        <taxon>Polyangia</taxon>
        <taxon>Polyangiales</taxon>
        <taxon>Polyangiaceae</taxon>
        <taxon>Sorangium</taxon>
    </lineage>
</organism>
<feature type="transmembrane region" description="Helical" evidence="8">
    <location>
        <begin position="148"/>
        <end position="164"/>
    </location>
</feature>
<dbReference type="RefSeq" id="WP_272101870.1">
    <property type="nucleotide sequence ID" value="NZ_JAQNDK010000005.1"/>
</dbReference>
<evidence type="ECO:0000256" key="8">
    <source>
        <dbReference type="SAM" id="Phobius"/>
    </source>
</evidence>
<name>A0ABT5CBF5_9BACT</name>
<dbReference type="PANTHER" id="PTHR24221:SF654">
    <property type="entry name" value="ATP-BINDING CASSETTE SUB-FAMILY B MEMBER 6"/>
    <property type="match status" value="1"/>
</dbReference>
<keyword evidence="5 8" id="KW-1133">Transmembrane helix</keyword>
<dbReference type="PROSITE" id="PS50929">
    <property type="entry name" value="ABC_TM1F"/>
    <property type="match status" value="1"/>
</dbReference>
<dbReference type="Gene3D" id="1.20.1560.10">
    <property type="entry name" value="ABC transporter type 1, transmembrane domain"/>
    <property type="match status" value="1"/>
</dbReference>
<evidence type="ECO:0000313" key="12">
    <source>
        <dbReference type="Proteomes" id="UP001217485"/>
    </source>
</evidence>
<dbReference type="InterPro" id="IPR003593">
    <property type="entry name" value="AAA+_ATPase"/>
</dbReference>
<protein>
    <submittedName>
        <fullName evidence="11">Cyclic peptide export ABC transporter</fullName>
    </submittedName>
</protein>
<dbReference type="InterPro" id="IPR027417">
    <property type="entry name" value="P-loop_NTPase"/>
</dbReference>
<evidence type="ECO:0000256" key="3">
    <source>
        <dbReference type="ARBA" id="ARBA00022741"/>
    </source>
</evidence>
<feature type="transmembrane region" description="Helical" evidence="8">
    <location>
        <begin position="49"/>
        <end position="67"/>
    </location>
</feature>
<evidence type="ECO:0000256" key="5">
    <source>
        <dbReference type="ARBA" id="ARBA00022989"/>
    </source>
</evidence>
<evidence type="ECO:0000256" key="7">
    <source>
        <dbReference type="SAM" id="MobiDB-lite"/>
    </source>
</evidence>
<sequence length="598" mass="65130">MSVLGFLLRRSRRSLLLAVAAGVISGLAAAGVIALVHEALSADDRPAAQLAWAFAGLAVAGVLSRAVSQVLLTRLGQALIAELRVQLSQRILEAPLRHIEQVGPHRLLATLNDDPAVISQAYIHLPLLCVNLATVLGCLAYIGRIAWSALAIVLGAMALGALLFRTHQRRAMRAFTLARETSDALFQHFRGLTGGIKELKMHRGRGKAFLSDVLGGSVTTYERAFVAGTTEYAVAMGWGTLLFYAVLGIALFALPVWAGLTTPARSGVVLAMLFLMTPFAQIVELLPSVGRASIALDKASQLGLALTPEAAAPPRGGGAEGARATWERIELAGVTHRYYREKEEGSFQLGPIDLAFRPGEIVYLVGGNGSGKTTLSLLLLGLYAPESGEIRLDGAAVDDASRDRYRQLFSVVFADFHLFEHLLGLNGPDLDERARRYLERLQLDHRVRVEQGALRVTGLSQGQRKRLALITAYLEDRPFYVFDEWASDQDPQFRKFFYTELLPELRARGKTALVITHDDQYFALADRCLRLDFGRLSELPATAAEPRSAPREHAASPRADEGGRVRSAQIHRLPVERQAALEPSANGHEAIRATEHEA</sequence>
<feature type="compositionally biased region" description="Basic and acidic residues" evidence="7">
    <location>
        <begin position="589"/>
        <end position="598"/>
    </location>
</feature>
<keyword evidence="12" id="KW-1185">Reference proteome</keyword>
<dbReference type="Gene3D" id="3.40.50.300">
    <property type="entry name" value="P-loop containing nucleotide triphosphate hydrolases"/>
    <property type="match status" value="1"/>
</dbReference>
<evidence type="ECO:0000259" key="9">
    <source>
        <dbReference type="PROSITE" id="PS50893"/>
    </source>
</evidence>
<dbReference type="PROSITE" id="PS00211">
    <property type="entry name" value="ABC_TRANSPORTER_1"/>
    <property type="match status" value="1"/>
</dbReference>
<dbReference type="InterPro" id="IPR005898">
    <property type="entry name" value="Cyc_pep_transpt_SyrD/YojI"/>
</dbReference>
<feature type="domain" description="ABC transporter" evidence="9">
    <location>
        <begin position="329"/>
        <end position="558"/>
    </location>
</feature>
<feature type="compositionally biased region" description="Basic and acidic residues" evidence="7">
    <location>
        <begin position="548"/>
        <end position="564"/>
    </location>
</feature>
<feature type="transmembrane region" description="Helical" evidence="8">
    <location>
        <begin position="15"/>
        <end position="37"/>
    </location>
</feature>
<proteinExistence type="predicted"/>
<dbReference type="Pfam" id="PF00005">
    <property type="entry name" value="ABC_tran"/>
    <property type="match status" value="1"/>
</dbReference>
<evidence type="ECO:0000259" key="10">
    <source>
        <dbReference type="PROSITE" id="PS50929"/>
    </source>
</evidence>
<comment type="caution">
    <text evidence="11">The sequence shown here is derived from an EMBL/GenBank/DDBJ whole genome shotgun (WGS) entry which is preliminary data.</text>
</comment>
<keyword evidence="2 8" id="KW-0812">Transmembrane</keyword>
<dbReference type="SUPFAM" id="SSF90123">
    <property type="entry name" value="ABC transporter transmembrane region"/>
    <property type="match status" value="1"/>
</dbReference>
<feature type="region of interest" description="Disordered" evidence="7">
    <location>
        <begin position="542"/>
        <end position="598"/>
    </location>
</feature>
<keyword evidence="3" id="KW-0547">Nucleotide-binding</keyword>
<dbReference type="Proteomes" id="UP001217485">
    <property type="component" value="Unassembled WGS sequence"/>
</dbReference>
<accession>A0ABT5CBF5</accession>
<dbReference type="InterPro" id="IPR039421">
    <property type="entry name" value="Type_1_exporter"/>
</dbReference>
<dbReference type="InterPro" id="IPR017871">
    <property type="entry name" value="ABC_transporter-like_CS"/>
</dbReference>
<comment type="subcellular location">
    <subcellularLocation>
        <location evidence="1">Cell membrane</location>
        <topology evidence="1">Multi-pass membrane protein</topology>
    </subcellularLocation>
</comment>
<dbReference type="SMART" id="SM00382">
    <property type="entry name" value="AAA"/>
    <property type="match status" value="1"/>
</dbReference>
<feature type="transmembrane region" description="Helical" evidence="8">
    <location>
        <begin position="121"/>
        <end position="142"/>
    </location>
</feature>
<evidence type="ECO:0000313" key="11">
    <source>
        <dbReference type="EMBL" id="MDC0683712.1"/>
    </source>
</evidence>
<feature type="transmembrane region" description="Helical" evidence="8">
    <location>
        <begin position="241"/>
        <end position="260"/>
    </location>
</feature>
<dbReference type="InterPro" id="IPR036640">
    <property type="entry name" value="ABC1_TM_sf"/>
</dbReference>
<dbReference type="InterPro" id="IPR011527">
    <property type="entry name" value="ABC1_TM_dom"/>
</dbReference>
<dbReference type="EMBL" id="JAQNDK010000005">
    <property type="protein sequence ID" value="MDC0683712.1"/>
    <property type="molecule type" value="Genomic_DNA"/>
</dbReference>
<dbReference type="SUPFAM" id="SSF52540">
    <property type="entry name" value="P-loop containing nucleoside triphosphate hydrolases"/>
    <property type="match status" value="1"/>
</dbReference>
<evidence type="ECO:0000256" key="4">
    <source>
        <dbReference type="ARBA" id="ARBA00022840"/>
    </source>
</evidence>
<evidence type="ECO:0000256" key="6">
    <source>
        <dbReference type="ARBA" id="ARBA00023136"/>
    </source>
</evidence>
<dbReference type="NCBIfam" id="TIGR01194">
    <property type="entry name" value="cyc_pep_trnsptr"/>
    <property type="match status" value="1"/>
</dbReference>